<evidence type="ECO:0000259" key="2">
    <source>
        <dbReference type="Pfam" id="PF01478"/>
    </source>
</evidence>
<dbReference type="RefSeq" id="WP_051170717.1">
    <property type="nucleotide sequence ID" value="NZ_ATMJ01000013.1"/>
</dbReference>
<dbReference type="InterPro" id="IPR000045">
    <property type="entry name" value="Prepilin_IV_endopep_pep"/>
</dbReference>
<dbReference type="EC" id="3.4.23.-" evidence="3"/>
<reference evidence="3 4" key="1">
    <citation type="submission" date="2014-05" db="EMBL/GenBank/DDBJ databases">
        <title>ATOL: Assembling a taxonomically balanced genome-scale reconstruction of the evolutionary history of the Enterobacteriaceae.</title>
        <authorList>
            <person name="Plunkett G.III."/>
            <person name="Neeno-Eckwall E.C."/>
            <person name="Glasner J.D."/>
            <person name="Perna N.T."/>
        </authorList>
    </citation>
    <scope>NUCLEOTIDE SEQUENCE [LARGE SCALE GENOMIC DNA]</scope>
    <source>
        <strain evidence="3 4">ATCC 33301</strain>
    </source>
</reference>
<comment type="caution">
    <text evidence="3">The sequence shown here is derived from an EMBL/GenBank/DDBJ whole genome shotgun (WGS) entry which is preliminary data.</text>
</comment>
<dbReference type="GO" id="GO:0004190">
    <property type="term" value="F:aspartic-type endopeptidase activity"/>
    <property type="evidence" value="ECO:0007669"/>
    <property type="project" value="InterPro"/>
</dbReference>
<dbReference type="eggNOG" id="COG4960">
    <property type="taxonomic scope" value="Bacteria"/>
</dbReference>
<dbReference type="Pfam" id="PF01478">
    <property type="entry name" value="Peptidase_A24"/>
    <property type="match status" value="1"/>
</dbReference>
<dbReference type="Gene3D" id="1.20.120.1220">
    <property type="match status" value="1"/>
</dbReference>
<evidence type="ECO:0000256" key="1">
    <source>
        <dbReference type="SAM" id="Phobius"/>
    </source>
</evidence>
<evidence type="ECO:0000313" key="4">
    <source>
        <dbReference type="Proteomes" id="UP000028602"/>
    </source>
</evidence>
<accession>A0A085JAM7</accession>
<evidence type="ECO:0000313" key="3">
    <source>
        <dbReference type="EMBL" id="KFD17523.1"/>
    </source>
</evidence>
<dbReference type="EMBL" id="JMPR01000047">
    <property type="protein sequence ID" value="KFD17523.1"/>
    <property type="molecule type" value="Genomic_DNA"/>
</dbReference>
<feature type="domain" description="Prepilin type IV endopeptidase peptidase" evidence="2">
    <location>
        <begin position="10"/>
        <end position="106"/>
    </location>
</feature>
<proteinExistence type="predicted"/>
<keyword evidence="3" id="KW-0378">Hydrolase</keyword>
<sequence length="140" mass="15257">MINTLCLTMILLLLISVCYTDIMFREIKNRTVIIIALLSFISTLTHPEPVNLIWTLMIFVTGVLLVLANIIGAGDIKLIAALSLSLPGADIPAFIFLITLSGLPLILVTVLLHKMTGSRHKITLPYGVAISCGYLFHLLG</sequence>
<organism evidence="3 4">
    <name type="scientific">Tatumella ptyseos ATCC 33301</name>
    <dbReference type="NCBI Taxonomy" id="1005995"/>
    <lineage>
        <taxon>Bacteria</taxon>
        <taxon>Pseudomonadati</taxon>
        <taxon>Pseudomonadota</taxon>
        <taxon>Gammaproteobacteria</taxon>
        <taxon>Enterobacterales</taxon>
        <taxon>Erwiniaceae</taxon>
        <taxon>Tatumella</taxon>
    </lineage>
</organism>
<feature type="transmembrane region" description="Helical" evidence="1">
    <location>
        <begin position="52"/>
        <end position="71"/>
    </location>
</feature>
<gene>
    <name evidence="3" type="ORF">GTPT_3128</name>
</gene>
<keyword evidence="4" id="KW-1185">Reference proteome</keyword>
<name>A0A085JAM7_9GAMM</name>
<keyword evidence="1" id="KW-1133">Transmembrane helix</keyword>
<feature type="transmembrane region" description="Helical" evidence="1">
    <location>
        <begin position="91"/>
        <end position="112"/>
    </location>
</feature>
<dbReference type="Proteomes" id="UP000028602">
    <property type="component" value="Unassembled WGS sequence"/>
</dbReference>
<protein>
    <submittedName>
        <fullName evidence="3">TadV/CpaA family type IV prepilin peptidase</fullName>
        <ecNumber evidence="3">3.4.23.-</ecNumber>
    </submittedName>
</protein>
<dbReference type="GO" id="GO:0016020">
    <property type="term" value="C:membrane"/>
    <property type="evidence" value="ECO:0007669"/>
    <property type="project" value="InterPro"/>
</dbReference>
<dbReference type="OrthoDB" id="5687582at2"/>
<keyword evidence="1" id="KW-0472">Membrane</keyword>
<keyword evidence="1" id="KW-0812">Transmembrane</keyword>
<dbReference type="AlphaFoldDB" id="A0A085JAM7"/>